<reference evidence="3 4" key="1">
    <citation type="submission" date="2016-10" db="EMBL/GenBank/DDBJ databases">
        <authorList>
            <person name="de Groot N.N."/>
        </authorList>
    </citation>
    <scope>NUCLEOTIDE SEQUENCE [LARGE SCALE GENOMIC DNA]</scope>
    <source>
        <strain evidence="3 4">IBRC-M 10780</strain>
    </source>
</reference>
<feature type="compositionally biased region" description="Polar residues" evidence="1">
    <location>
        <begin position="36"/>
        <end position="47"/>
    </location>
</feature>
<sequence length="278" mass="32022">MVMNMSKVYQFGVIFLAAFSLVACMDSAQPEKRTNDSNSNPYKNLSNEPFDPNEIDIQARDLEDTDLEDENNFDNDKEIPGETSEEEVENFDPYEDADENQPQREQRSLQETLPDSSTERELEEHIPDEHDTSKETPLPIDNFKERWNAVSDEQFSELYIESLQEIETENGVTYESKLTNQLALRIHANNQGYVEQLEMVQEGTLGSNVYQMLTGWSQIINIIHPNLEINDVDSLFHDIGVGPNGDLSNVSETSFDYHHIHYHISPTENGYTFRARYN</sequence>
<dbReference type="AlphaFoldDB" id="A0A1I0A4B8"/>
<protein>
    <submittedName>
        <fullName evidence="3">Uncharacterized protein</fullName>
    </submittedName>
</protein>
<accession>A0A1I0A4B8</accession>
<dbReference type="EMBL" id="FOHE01000003">
    <property type="protein sequence ID" value="SES88808.1"/>
    <property type="molecule type" value="Genomic_DNA"/>
</dbReference>
<gene>
    <name evidence="3" type="ORF">SAMN05216389_10364</name>
</gene>
<evidence type="ECO:0000256" key="2">
    <source>
        <dbReference type="SAM" id="SignalP"/>
    </source>
</evidence>
<feature type="chain" id="PRO_5011680736" evidence="2">
    <location>
        <begin position="29"/>
        <end position="278"/>
    </location>
</feature>
<evidence type="ECO:0000313" key="4">
    <source>
        <dbReference type="Proteomes" id="UP000198618"/>
    </source>
</evidence>
<feature type="compositionally biased region" description="Basic and acidic residues" evidence="1">
    <location>
        <begin position="117"/>
        <end position="134"/>
    </location>
</feature>
<name>A0A1I0A4B8_9BACI</name>
<evidence type="ECO:0000313" key="3">
    <source>
        <dbReference type="EMBL" id="SES88808.1"/>
    </source>
</evidence>
<keyword evidence="4" id="KW-1185">Reference proteome</keyword>
<feature type="signal peptide" evidence="2">
    <location>
        <begin position="1"/>
        <end position="28"/>
    </location>
</feature>
<feature type="compositionally biased region" description="Acidic residues" evidence="1">
    <location>
        <begin position="83"/>
        <end position="99"/>
    </location>
</feature>
<keyword evidence="2" id="KW-0732">Signal</keyword>
<feature type="compositionally biased region" description="Acidic residues" evidence="1">
    <location>
        <begin position="63"/>
        <end position="73"/>
    </location>
</feature>
<dbReference type="PROSITE" id="PS51257">
    <property type="entry name" value="PROKAR_LIPOPROTEIN"/>
    <property type="match status" value="1"/>
</dbReference>
<dbReference type="Proteomes" id="UP000198618">
    <property type="component" value="Unassembled WGS sequence"/>
</dbReference>
<evidence type="ECO:0000256" key="1">
    <source>
        <dbReference type="SAM" id="MobiDB-lite"/>
    </source>
</evidence>
<feature type="region of interest" description="Disordered" evidence="1">
    <location>
        <begin position="30"/>
        <end position="140"/>
    </location>
</feature>
<dbReference type="STRING" id="930131.SAMN05216389_10364"/>
<organism evidence="3 4">
    <name type="scientific">Oceanobacillus limi</name>
    <dbReference type="NCBI Taxonomy" id="930131"/>
    <lineage>
        <taxon>Bacteria</taxon>
        <taxon>Bacillati</taxon>
        <taxon>Bacillota</taxon>
        <taxon>Bacilli</taxon>
        <taxon>Bacillales</taxon>
        <taxon>Bacillaceae</taxon>
        <taxon>Oceanobacillus</taxon>
    </lineage>
</organism>
<proteinExistence type="predicted"/>